<evidence type="ECO:0000313" key="6">
    <source>
        <dbReference type="Proteomes" id="UP001191082"/>
    </source>
</evidence>
<evidence type="ECO:0000256" key="2">
    <source>
        <dbReference type="ARBA" id="ARBA00022723"/>
    </source>
</evidence>
<dbReference type="PROSITE" id="PS00629">
    <property type="entry name" value="IMP_1"/>
    <property type="match status" value="1"/>
</dbReference>
<accession>A0ABY2X8C0</accession>
<evidence type="ECO:0000256" key="4">
    <source>
        <dbReference type="ARBA" id="ARBA00022842"/>
    </source>
</evidence>
<keyword evidence="3" id="KW-0378">Hydrolase</keyword>
<organism evidence="5 6">
    <name type="scientific">Arenibacterium halophilum</name>
    <dbReference type="NCBI Taxonomy" id="2583821"/>
    <lineage>
        <taxon>Bacteria</taxon>
        <taxon>Pseudomonadati</taxon>
        <taxon>Pseudomonadota</taxon>
        <taxon>Alphaproteobacteria</taxon>
        <taxon>Rhodobacterales</taxon>
        <taxon>Paracoccaceae</taxon>
        <taxon>Arenibacterium</taxon>
    </lineage>
</organism>
<dbReference type="PRINTS" id="PR00377">
    <property type="entry name" value="IMPHPHTASES"/>
</dbReference>
<gene>
    <name evidence="5" type="ORF">FGK64_07345</name>
</gene>
<dbReference type="Gene3D" id="3.30.540.10">
    <property type="entry name" value="Fructose-1,6-Bisphosphatase, subunit A, domain 1"/>
    <property type="match status" value="1"/>
</dbReference>
<proteinExistence type="inferred from homology"/>
<comment type="caution">
    <text evidence="5">The sequence shown here is derived from an EMBL/GenBank/DDBJ whole genome shotgun (WGS) entry which is preliminary data.</text>
</comment>
<sequence>MSDDTQNLLQAAIAITETAAAIPRAAFRAPLDVFSKSDESPVTQADRDTETAIRQQLEQQFPDDGIFGEEHGVTGQDRARIWVVDPIDGTKSFVSGVPLFGMLMALVQDNRTRLGVVRFPALGQVYAGAPGLGATRDGAPIYVSRCTQLAEATLYINEGDKIFAAVPETFARLTRAGRLRRMGYDCHPHALLAEGLVDVVVDYDLKPYDYLPVLGLIEAAGGVMTDWQGKALDFNSDGRVVSAATPELHREVLALLNA</sequence>
<reference evidence="5 6" key="1">
    <citation type="submission" date="2019-05" db="EMBL/GenBank/DDBJ databases">
        <title>Marivita sp. nov. isolated from sea sediment.</title>
        <authorList>
            <person name="Kim W."/>
        </authorList>
    </citation>
    <scope>NUCLEOTIDE SEQUENCE [LARGE SCALE GENOMIC DNA]</scope>
    <source>
        <strain evidence="5 6">CAU 1492</strain>
    </source>
</reference>
<dbReference type="PANTHER" id="PTHR20854:SF4">
    <property type="entry name" value="INOSITOL-1-MONOPHOSPHATASE-RELATED"/>
    <property type="match status" value="1"/>
</dbReference>
<name>A0ABY2X8C0_9RHOB</name>
<dbReference type="Pfam" id="PF00459">
    <property type="entry name" value="Inositol_P"/>
    <property type="match status" value="1"/>
</dbReference>
<keyword evidence="2" id="KW-0479">Metal-binding</keyword>
<dbReference type="SUPFAM" id="SSF56655">
    <property type="entry name" value="Carbohydrate phosphatase"/>
    <property type="match status" value="1"/>
</dbReference>
<keyword evidence="4" id="KW-0460">Magnesium</keyword>
<protein>
    <submittedName>
        <fullName evidence="5">Inositol monophosphatase</fullName>
    </submittedName>
</protein>
<dbReference type="InterPro" id="IPR000760">
    <property type="entry name" value="Inositol_monophosphatase-like"/>
</dbReference>
<evidence type="ECO:0000256" key="3">
    <source>
        <dbReference type="ARBA" id="ARBA00022801"/>
    </source>
</evidence>
<dbReference type="EMBL" id="VCPC01000002">
    <property type="protein sequence ID" value="TMV12617.1"/>
    <property type="molecule type" value="Genomic_DNA"/>
</dbReference>
<dbReference type="RefSeq" id="WP_138863171.1">
    <property type="nucleotide sequence ID" value="NZ_VCPC01000002.1"/>
</dbReference>
<keyword evidence="6" id="KW-1185">Reference proteome</keyword>
<evidence type="ECO:0000313" key="5">
    <source>
        <dbReference type="EMBL" id="TMV12617.1"/>
    </source>
</evidence>
<comment type="similarity">
    <text evidence="1">Belongs to the inositol monophosphatase superfamily.</text>
</comment>
<dbReference type="Gene3D" id="3.40.190.80">
    <property type="match status" value="1"/>
</dbReference>
<dbReference type="InterPro" id="IPR020583">
    <property type="entry name" value="Inositol_monoP_metal-BS"/>
</dbReference>
<evidence type="ECO:0000256" key="1">
    <source>
        <dbReference type="ARBA" id="ARBA00009759"/>
    </source>
</evidence>
<dbReference type="PANTHER" id="PTHR20854">
    <property type="entry name" value="INOSITOL MONOPHOSPHATASE"/>
    <property type="match status" value="1"/>
</dbReference>
<dbReference type="Proteomes" id="UP001191082">
    <property type="component" value="Unassembled WGS sequence"/>
</dbReference>